<dbReference type="HOGENOM" id="CLU_051654_0_0_7"/>
<dbReference type="GO" id="GO:0005524">
    <property type="term" value="F:ATP binding"/>
    <property type="evidence" value="ECO:0007669"/>
    <property type="project" value="UniProtKB-KW"/>
</dbReference>
<dbReference type="InterPro" id="IPR051451">
    <property type="entry name" value="PhoH2-like"/>
</dbReference>
<keyword evidence="10" id="KW-1185">Reference proteome</keyword>
<dbReference type="InterPro" id="IPR003714">
    <property type="entry name" value="PhoH"/>
</dbReference>
<feature type="compositionally biased region" description="Basic residues" evidence="7">
    <location>
        <begin position="331"/>
        <end position="344"/>
    </location>
</feature>
<organism evidence="9 10">
    <name type="scientific">Desulfomicrobium baculatum (strain DSM 4028 / VKM B-1378 / X)</name>
    <name type="common">Desulfovibrio baculatus</name>
    <dbReference type="NCBI Taxonomy" id="525897"/>
    <lineage>
        <taxon>Bacteria</taxon>
        <taxon>Pseudomonadati</taxon>
        <taxon>Thermodesulfobacteriota</taxon>
        <taxon>Desulfovibrionia</taxon>
        <taxon>Desulfovibrionales</taxon>
        <taxon>Desulfomicrobiaceae</taxon>
        <taxon>Desulfomicrobium</taxon>
    </lineage>
</organism>
<keyword evidence="3" id="KW-0963">Cytoplasm</keyword>
<name>C7LTT4_DESBD</name>
<dbReference type="GO" id="GO:0005829">
    <property type="term" value="C:cytosol"/>
    <property type="evidence" value="ECO:0007669"/>
    <property type="project" value="TreeGrafter"/>
</dbReference>
<feature type="region of interest" description="Disordered" evidence="7">
    <location>
        <begin position="319"/>
        <end position="344"/>
    </location>
</feature>
<keyword evidence="5" id="KW-0067">ATP-binding</keyword>
<keyword evidence="4" id="KW-0547">Nucleotide-binding</keyword>
<evidence type="ECO:0000256" key="6">
    <source>
        <dbReference type="ARBA" id="ARBA00039970"/>
    </source>
</evidence>
<dbReference type="EMBL" id="CP001629">
    <property type="protein sequence ID" value="ACU88369.1"/>
    <property type="molecule type" value="Genomic_DNA"/>
</dbReference>
<evidence type="ECO:0000256" key="3">
    <source>
        <dbReference type="ARBA" id="ARBA00022490"/>
    </source>
</evidence>
<dbReference type="FunFam" id="3.40.50.300:FF:000013">
    <property type="entry name" value="PhoH family ATPase"/>
    <property type="match status" value="1"/>
</dbReference>
<evidence type="ECO:0000313" key="10">
    <source>
        <dbReference type="Proteomes" id="UP000002216"/>
    </source>
</evidence>
<dbReference type="OrthoDB" id="9805148at2"/>
<dbReference type="eggNOG" id="COG1702">
    <property type="taxonomic scope" value="Bacteria"/>
</dbReference>
<evidence type="ECO:0000256" key="7">
    <source>
        <dbReference type="SAM" id="MobiDB-lite"/>
    </source>
</evidence>
<feature type="domain" description="PhoH-like protein" evidence="8">
    <location>
        <begin position="110"/>
        <end position="313"/>
    </location>
</feature>
<dbReference type="PANTHER" id="PTHR30473">
    <property type="entry name" value="PROTEIN PHOH"/>
    <property type="match status" value="1"/>
</dbReference>
<accession>C7LTT4</accession>
<evidence type="ECO:0000313" key="9">
    <source>
        <dbReference type="EMBL" id="ACU88369.1"/>
    </source>
</evidence>
<reference evidence="9 10" key="1">
    <citation type="journal article" date="2009" name="Stand. Genomic Sci.">
        <title>Complete genome sequence of Desulfomicrobium baculatum type strain (X).</title>
        <authorList>
            <person name="Copeland A."/>
            <person name="Spring S."/>
            <person name="Goker M."/>
            <person name="Schneider S."/>
            <person name="Lapidus A."/>
            <person name="Del Rio T.G."/>
            <person name="Tice H."/>
            <person name="Cheng J.F."/>
            <person name="Chen F."/>
            <person name="Nolan M."/>
            <person name="Bruce D."/>
            <person name="Goodwin L."/>
            <person name="Pitluck S."/>
            <person name="Ivanova N."/>
            <person name="Mavrommatis K."/>
            <person name="Ovchinnikova G."/>
            <person name="Pati A."/>
            <person name="Chen A."/>
            <person name="Palaniappan K."/>
            <person name="Land M."/>
            <person name="Hauser L."/>
            <person name="Chang Y.J."/>
            <person name="Jeffries C.C."/>
            <person name="Meincke L."/>
            <person name="Sims D."/>
            <person name="Brettin T."/>
            <person name="Detter J.C."/>
            <person name="Han C."/>
            <person name="Chain P."/>
            <person name="Bristow J."/>
            <person name="Eisen J.A."/>
            <person name="Markowitz V."/>
            <person name="Hugenholtz P."/>
            <person name="Kyrpides N.C."/>
            <person name="Klenk H.P."/>
            <person name="Lucas S."/>
        </authorList>
    </citation>
    <scope>NUCLEOTIDE SEQUENCE [LARGE SCALE GENOMIC DNA]</scope>
    <source>
        <strain evidence="10">DSM 4028 / VKM B-1378 / X</strain>
    </source>
</reference>
<dbReference type="SUPFAM" id="SSF52540">
    <property type="entry name" value="P-loop containing nucleoside triphosphate hydrolases"/>
    <property type="match status" value="1"/>
</dbReference>
<evidence type="ECO:0000256" key="2">
    <source>
        <dbReference type="ARBA" id="ARBA00010393"/>
    </source>
</evidence>
<comment type="subcellular location">
    <subcellularLocation>
        <location evidence="1">Cytoplasm</location>
    </subcellularLocation>
</comment>
<dbReference type="Proteomes" id="UP000002216">
    <property type="component" value="Chromosome"/>
</dbReference>
<dbReference type="KEGG" id="dba:Dbac_0242"/>
<evidence type="ECO:0000259" key="8">
    <source>
        <dbReference type="Pfam" id="PF02562"/>
    </source>
</evidence>
<dbReference type="InterPro" id="IPR027417">
    <property type="entry name" value="P-loop_NTPase"/>
</dbReference>
<dbReference type="Gene3D" id="3.40.50.300">
    <property type="entry name" value="P-loop containing nucleotide triphosphate hydrolases"/>
    <property type="match status" value="1"/>
</dbReference>
<dbReference type="RefSeq" id="WP_012805454.1">
    <property type="nucleotide sequence ID" value="NC_013173.1"/>
</dbReference>
<evidence type="ECO:0000256" key="1">
    <source>
        <dbReference type="ARBA" id="ARBA00004496"/>
    </source>
</evidence>
<evidence type="ECO:0000256" key="5">
    <source>
        <dbReference type="ARBA" id="ARBA00022840"/>
    </source>
</evidence>
<dbReference type="STRING" id="525897.Dbac_0242"/>
<gene>
    <name evidence="9" type="ordered locus">Dbac_0242</name>
</gene>
<dbReference type="AlphaFoldDB" id="C7LTT4"/>
<sequence>METQEISFENMDFTREVFGPGNAHLDTVAGMTGVRIESRGNELSISGEDPLMVGLVCRYFAQIYDLVRGGHQLFERDIEQSLRIMLRDPSTPLKTYYQEALFAVSSRKTVCPKTVTQREYLHSLRELDLTLGIGPAGTGKTYLAVAVGVSLFLQKKVKRLILTRPAVEAGEKLGFLPGDLVEKINPYLRPLYDALHDMLDYTKVQEMIGTGAIEIAPLAFMRGRTLNNAFVILDEAQNTSPEQMKMFLTRLGYGSRAVVTGDITQIDLPGHIGSGLVQAMEVLKDVQGVAMIHFTEADVIRHPLVGRIVRAYDQHRKATLSREADASRPTARGKGRRVTPAREG</sequence>
<proteinExistence type="inferred from homology"/>
<evidence type="ECO:0000256" key="4">
    <source>
        <dbReference type="ARBA" id="ARBA00022741"/>
    </source>
</evidence>
<dbReference type="PANTHER" id="PTHR30473:SF1">
    <property type="entry name" value="PHOH-LIKE PROTEIN"/>
    <property type="match status" value="1"/>
</dbReference>
<dbReference type="Pfam" id="PF02562">
    <property type="entry name" value="PhoH"/>
    <property type="match status" value="1"/>
</dbReference>
<comment type="similarity">
    <text evidence="2">Belongs to the PhoH family.</text>
</comment>
<protein>
    <recommendedName>
        <fullName evidence="6">PhoH-like protein</fullName>
    </recommendedName>
</protein>